<feature type="domain" description="Peptidase M24" evidence="1">
    <location>
        <begin position="367"/>
        <end position="582"/>
    </location>
</feature>
<dbReference type="InterPro" id="IPR036005">
    <property type="entry name" value="Creatinase/aminopeptidase-like"/>
</dbReference>
<dbReference type="EMBL" id="CAMXCT010000238">
    <property type="protein sequence ID" value="CAI3976024.1"/>
    <property type="molecule type" value="Genomic_DNA"/>
</dbReference>
<dbReference type="CDD" id="cd01066">
    <property type="entry name" value="APP_MetAP"/>
    <property type="match status" value="1"/>
</dbReference>
<dbReference type="EMBL" id="CAMXCT020000238">
    <property type="protein sequence ID" value="CAL1129399.1"/>
    <property type="molecule type" value="Genomic_DNA"/>
</dbReference>
<proteinExistence type="predicted"/>
<protein>
    <submittedName>
        <fullName evidence="5">Dimethylsulfonioproprionate lyase DddP (DMSP lyase)</fullName>
    </submittedName>
</protein>
<dbReference type="SUPFAM" id="SSF55920">
    <property type="entry name" value="Creatinase/aminopeptidase"/>
    <property type="match status" value="1"/>
</dbReference>
<dbReference type="InterPro" id="IPR000587">
    <property type="entry name" value="Creatinase_N"/>
</dbReference>
<dbReference type="OrthoDB" id="9995434at2759"/>
<dbReference type="EMBL" id="CAMXCT030000238">
    <property type="protein sequence ID" value="CAL4763336.1"/>
    <property type="molecule type" value="Genomic_DNA"/>
</dbReference>
<feature type="domain" description="Creatinase N-terminal" evidence="2">
    <location>
        <begin position="205"/>
        <end position="254"/>
    </location>
</feature>
<organism evidence="3">
    <name type="scientific">Cladocopium goreaui</name>
    <dbReference type="NCBI Taxonomy" id="2562237"/>
    <lineage>
        <taxon>Eukaryota</taxon>
        <taxon>Sar</taxon>
        <taxon>Alveolata</taxon>
        <taxon>Dinophyceae</taxon>
        <taxon>Suessiales</taxon>
        <taxon>Symbiodiniaceae</taxon>
        <taxon>Cladocopium</taxon>
    </lineage>
</organism>
<dbReference type="Gene3D" id="3.90.230.10">
    <property type="entry name" value="Creatinase/methionine aminopeptidase superfamily"/>
    <property type="match status" value="1"/>
</dbReference>
<dbReference type="Gene3D" id="3.40.350.10">
    <property type="entry name" value="Creatinase/prolidase N-terminal domain"/>
    <property type="match status" value="1"/>
</dbReference>
<dbReference type="Proteomes" id="UP001152797">
    <property type="component" value="Unassembled WGS sequence"/>
</dbReference>
<name>A0A9P1FGE2_9DINO</name>
<evidence type="ECO:0000313" key="5">
    <source>
        <dbReference type="EMBL" id="CAL4763336.1"/>
    </source>
</evidence>
<dbReference type="SUPFAM" id="SSF53092">
    <property type="entry name" value="Creatinase/prolidase N-terminal domain"/>
    <property type="match status" value="1"/>
</dbReference>
<gene>
    <name evidence="3" type="ORF">C1SCF055_LOCUS4283</name>
</gene>
<dbReference type="InterPro" id="IPR000994">
    <property type="entry name" value="Pept_M24"/>
</dbReference>
<evidence type="ECO:0000313" key="6">
    <source>
        <dbReference type="Proteomes" id="UP001152797"/>
    </source>
</evidence>
<evidence type="ECO:0000313" key="3">
    <source>
        <dbReference type="EMBL" id="CAI3976024.1"/>
    </source>
</evidence>
<dbReference type="AlphaFoldDB" id="A0A9P1FGE2"/>
<reference evidence="3" key="1">
    <citation type="submission" date="2022-10" db="EMBL/GenBank/DDBJ databases">
        <authorList>
            <person name="Chen Y."/>
            <person name="Dougan E. K."/>
            <person name="Chan C."/>
            <person name="Rhodes N."/>
            <person name="Thang M."/>
        </authorList>
    </citation>
    <scope>NUCLEOTIDE SEQUENCE</scope>
</reference>
<sequence>MHYDRCIDFRAIYAWEVRGIDHKTFWGPLPDDVRGRFHLYNAPVAENDCPASPQGRFTERGSFLRLLKSTITVDDYVVVKVDIEGGPELKIVESIAHIPELSELVDEMYFEYHFNFSDVPNHPWDSKPKQYGGKTVDTAINLMLRLRQAEIRLLMHPVPEWWTCHSATATVSTGRVSVVGLVELIEEGDRLRDDVDFMTRLRQGRLKRLREELRRHNVTAAVIFDPINVRYAVDFRSMIPFYLRNPTQYLVVPTNESAKCLLFAGSFGSDALLEAFNGSLEFHPAIGATMASAGPRENEKIDDWVNQMDEILSPLAETSPFGKRIAVERFQERATRGLRDRGFDLIDAQIPIEYARSLKTEEEIVAIRHGIKVVEEGVHRLRDALSQPEANVTENEVWSILHSTVIACDGEYAETRLMNSGPKTNPWMQESGTRRINIGETVQLDTDVVGPFGYYVDFSRTFTAGYGLPGFQATEKQKKHYKLAMEMVKHNMELLIPGASFEHVTFNAWPIPEEFQAHKYHVQTHGTGMSGEYPWIFHPSDWASYGYDGIVKEGMTLSVEAFIGSDQGGEGVKFEQHGVITKDGFQLLSTNVPPEPYLLEESPQLCSA</sequence>
<comment type="caution">
    <text evidence="3">The sequence shown here is derived from an EMBL/GenBank/DDBJ whole genome shotgun (WGS) entry which is preliminary data.</text>
</comment>
<dbReference type="InterPro" id="IPR050659">
    <property type="entry name" value="Peptidase_M24B"/>
</dbReference>
<evidence type="ECO:0000259" key="1">
    <source>
        <dbReference type="Pfam" id="PF00557"/>
    </source>
</evidence>
<dbReference type="Pfam" id="PF00557">
    <property type="entry name" value="Peptidase_M24"/>
    <property type="match status" value="1"/>
</dbReference>
<evidence type="ECO:0000313" key="4">
    <source>
        <dbReference type="EMBL" id="CAL1129399.1"/>
    </source>
</evidence>
<dbReference type="Pfam" id="PF01321">
    <property type="entry name" value="Creatinase_N"/>
    <property type="match status" value="1"/>
</dbReference>
<dbReference type="GO" id="GO:0016829">
    <property type="term" value="F:lyase activity"/>
    <property type="evidence" value="ECO:0007669"/>
    <property type="project" value="UniProtKB-KW"/>
</dbReference>
<keyword evidence="5" id="KW-0456">Lyase</keyword>
<evidence type="ECO:0000259" key="2">
    <source>
        <dbReference type="Pfam" id="PF01321"/>
    </source>
</evidence>
<reference evidence="4" key="2">
    <citation type="submission" date="2024-04" db="EMBL/GenBank/DDBJ databases">
        <authorList>
            <person name="Chen Y."/>
            <person name="Shah S."/>
            <person name="Dougan E. K."/>
            <person name="Thang M."/>
            <person name="Chan C."/>
        </authorList>
    </citation>
    <scope>NUCLEOTIDE SEQUENCE [LARGE SCALE GENOMIC DNA]</scope>
</reference>
<dbReference type="PANTHER" id="PTHR46112:SF2">
    <property type="entry name" value="XAA-PRO AMINOPEPTIDASE P-RELATED"/>
    <property type="match status" value="1"/>
</dbReference>
<dbReference type="InterPro" id="IPR029149">
    <property type="entry name" value="Creatin/AminoP/Spt16_N"/>
</dbReference>
<accession>A0A9P1FGE2</accession>
<dbReference type="PANTHER" id="PTHR46112">
    <property type="entry name" value="AMINOPEPTIDASE"/>
    <property type="match status" value="1"/>
</dbReference>
<keyword evidence="6" id="KW-1185">Reference proteome</keyword>